<feature type="region of interest" description="Disordered" evidence="1">
    <location>
        <begin position="196"/>
        <end position="236"/>
    </location>
</feature>
<dbReference type="Proteomes" id="UP000298030">
    <property type="component" value="Unassembled WGS sequence"/>
</dbReference>
<dbReference type="GO" id="GO:0004672">
    <property type="term" value="F:protein kinase activity"/>
    <property type="evidence" value="ECO:0007669"/>
    <property type="project" value="TreeGrafter"/>
</dbReference>
<proteinExistence type="predicted"/>
<dbReference type="PANTHER" id="PTHR14030">
    <property type="entry name" value="MITOTIC CHECKPOINT SERINE/THREONINE-PROTEIN KINASE BUB1"/>
    <property type="match status" value="1"/>
</dbReference>
<dbReference type="OrthoDB" id="248495at2759"/>
<dbReference type="PROSITE" id="PS51489">
    <property type="entry name" value="BUB1_N"/>
    <property type="match status" value="1"/>
</dbReference>
<reference evidence="3 4" key="1">
    <citation type="journal article" date="2019" name="Nat. Ecol. Evol.">
        <title>Megaphylogeny resolves global patterns of mushroom evolution.</title>
        <authorList>
            <person name="Varga T."/>
            <person name="Krizsan K."/>
            <person name="Foldi C."/>
            <person name="Dima B."/>
            <person name="Sanchez-Garcia M."/>
            <person name="Sanchez-Ramirez S."/>
            <person name="Szollosi G.J."/>
            <person name="Szarkandi J.G."/>
            <person name="Papp V."/>
            <person name="Albert L."/>
            <person name="Andreopoulos W."/>
            <person name="Angelini C."/>
            <person name="Antonin V."/>
            <person name="Barry K.W."/>
            <person name="Bougher N.L."/>
            <person name="Buchanan P."/>
            <person name="Buyck B."/>
            <person name="Bense V."/>
            <person name="Catcheside P."/>
            <person name="Chovatia M."/>
            <person name="Cooper J."/>
            <person name="Damon W."/>
            <person name="Desjardin D."/>
            <person name="Finy P."/>
            <person name="Geml J."/>
            <person name="Haridas S."/>
            <person name="Hughes K."/>
            <person name="Justo A."/>
            <person name="Karasinski D."/>
            <person name="Kautmanova I."/>
            <person name="Kiss B."/>
            <person name="Kocsube S."/>
            <person name="Kotiranta H."/>
            <person name="LaButti K.M."/>
            <person name="Lechner B.E."/>
            <person name="Liimatainen K."/>
            <person name="Lipzen A."/>
            <person name="Lukacs Z."/>
            <person name="Mihaltcheva S."/>
            <person name="Morgado L.N."/>
            <person name="Niskanen T."/>
            <person name="Noordeloos M.E."/>
            <person name="Ohm R.A."/>
            <person name="Ortiz-Santana B."/>
            <person name="Ovrebo C."/>
            <person name="Racz N."/>
            <person name="Riley R."/>
            <person name="Savchenko A."/>
            <person name="Shiryaev A."/>
            <person name="Soop K."/>
            <person name="Spirin V."/>
            <person name="Szebenyi C."/>
            <person name="Tomsovsky M."/>
            <person name="Tulloss R.E."/>
            <person name="Uehling J."/>
            <person name="Grigoriev I.V."/>
            <person name="Vagvolgyi C."/>
            <person name="Papp T."/>
            <person name="Martin F.M."/>
            <person name="Miettinen O."/>
            <person name="Hibbett D.S."/>
            <person name="Nagy L.G."/>
        </authorList>
    </citation>
    <scope>NUCLEOTIDE SEQUENCE [LARGE SCALE GENOMIC DNA]</scope>
    <source>
        <strain evidence="3 4">FP101781</strain>
    </source>
</reference>
<dbReference type="GO" id="GO:0051754">
    <property type="term" value="P:meiotic sister chromatid cohesion, centromeric"/>
    <property type="evidence" value="ECO:0007669"/>
    <property type="project" value="TreeGrafter"/>
</dbReference>
<dbReference type="SMART" id="SM00777">
    <property type="entry name" value="Mad3_BUB1_I"/>
    <property type="match status" value="1"/>
</dbReference>
<dbReference type="InterPro" id="IPR015661">
    <property type="entry name" value="Bub1/Mad3"/>
</dbReference>
<keyword evidence="4" id="KW-1185">Reference proteome</keyword>
<evidence type="ECO:0000259" key="2">
    <source>
        <dbReference type="PROSITE" id="PS51489"/>
    </source>
</evidence>
<feature type="compositionally biased region" description="Low complexity" evidence="1">
    <location>
        <begin position="217"/>
        <end position="231"/>
    </location>
</feature>
<gene>
    <name evidence="3" type="ORF">FA13DRAFT_1789464</name>
</gene>
<name>A0A4Y7TJJ7_COPMI</name>
<feature type="compositionally biased region" description="Low complexity" evidence="1">
    <location>
        <begin position="329"/>
        <end position="354"/>
    </location>
</feature>
<dbReference type="GO" id="GO:0032991">
    <property type="term" value="C:protein-containing complex"/>
    <property type="evidence" value="ECO:0007669"/>
    <property type="project" value="UniProtKB-ARBA"/>
</dbReference>
<dbReference type="AlphaFoldDB" id="A0A4Y7TJJ7"/>
<feature type="domain" description="BUB1 N-terminal" evidence="2">
    <location>
        <begin position="51"/>
        <end position="211"/>
    </location>
</feature>
<dbReference type="Gene3D" id="1.25.40.430">
    <property type="match status" value="1"/>
</dbReference>
<evidence type="ECO:0000313" key="3">
    <source>
        <dbReference type="EMBL" id="TEB34346.1"/>
    </source>
</evidence>
<protein>
    <recommendedName>
        <fullName evidence="2">BUB1 N-terminal domain-containing protein</fullName>
    </recommendedName>
</protein>
<feature type="region of interest" description="Disordered" evidence="1">
    <location>
        <begin position="365"/>
        <end position="384"/>
    </location>
</feature>
<evidence type="ECO:0000256" key="1">
    <source>
        <dbReference type="SAM" id="MobiDB-lite"/>
    </source>
</evidence>
<dbReference type="InterPro" id="IPR013212">
    <property type="entry name" value="Mad3/Bub1_I"/>
</dbReference>
<dbReference type="Pfam" id="PF08311">
    <property type="entry name" value="Mad3_BUB1_I"/>
    <property type="match status" value="1"/>
</dbReference>
<feature type="compositionally biased region" description="Polar residues" evidence="1">
    <location>
        <begin position="516"/>
        <end position="527"/>
    </location>
</feature>
<dbReference type="PANTHER" id="PTHR14030:SF4">
    <property type="entry name" value="BUB1 KINASE, ISOFORM A-RELATED"/>
    <property type="match status" value="1"/>
</dbReference>
<dbReference type="GO" id="GO:0007094">
    <property type="term" value="P:mitotic spindle assembly checkpoint signaling"/>
    <property type="evidence" value="ECO:0007669"/>
    <property type="project" value="InterPro"/>
</dbReference>
<organism evidence="3 4">
    <name type="scientific">Coprinellus micaceus</name>
    <name type="common">Glistening ink-cap mushroom</name>
    <name type="synonym">Coprinus micaceus</name>
    <dbReference type="NCBI Taxonomy" id="71717"/>
    <lineage>
        <taxon>Eukaryota</taxon>
        <taxon>Fungi</taxon>
        <taxon>Dikarya</taxon>
        <taxon>Basidiomycota</taxon>
        <taxon>Agaricomycotina</taxon>
        <taxon>Agaricomycetes</taxon>
        <taxon>Agaricomycetidae</taxon>
        <taxon>Agaricales</taxon>
        <taxon>Agaricineae</taxon>
        <taxon>Psathyrellaceae</taxon>
        <taxon>Coprinellus</taxon>
    </lineage>
</organism>
<dbReference type="EMBL" id="QPFP01000010">
    <property type="protein sequence ID" value="TEB34346.1"/>
    <property type="molecule type" value="Genomic_DNA"/>
</dbReference>
<feature type="region of interest" description="Disordered" evidence="1">
    <location>
        <begin position="503"/>
        <end position="527"/>
    </location>
</feature>
<dbReference type="STRING" id="71717.A0A4Y7TJJ7"/>
<sequence length="527" mass="56053">MHNDEELEEEHGPVVVDFEVLERAKENVQPLATGRRVTALAGLLATPHAQREAKLAATRNRLRINVEVALEDEDGDPLEAAESGLLELIEEATRVLKDHAGGVCRGDIKYLKLWLLYGSYVDKPTIIYRFLLANDIGTDHALLYEEHAAVLERDGRKKEADEIYRLGIARKAQPLDHLKARYDDFQKRMMTNMSIPVVGPSRPTPQNPPRQALATTSSLPSSRALGSSNSATTSYQLPSNSRMQVFFDPTGEEAEAATGSAWKELDGRKTRVKENVPETKKLAGATIKQPGRAKRVAAAASGASGSSSSKIVPYRDAGADPMPPPPVVPATRSASSRIPSSSRRIASSSTSKAKAPAKAGFAIFSDTAEETPSPGVARASASKARAPTKGGFAIFSDPKESSAPAPSKLPVAKAKAPAKAGFGVFADVPEPGPSAAASSKAKAPAKAGFAVFADTPEESSVAAPKFTPFRDEDEDTTSKATAVPVGDSIIKVKMSGLQAPVPTTEAEALRKDPLKNYSTNDVSDFDY</sequence>
<feature type="region of interest" description="Disordered" evidence="1">
    <location>
        <begin position="460"/>
        <end position="482"/>
    </location>
</feature>
<accession>A0A4Y7TJJ7</accession>
<comment type="caution">
    <text evidence="3">The sequence shown here is derived from an EMBL/GenBank/DDBJ whole genome shotgun (WGS) entry which is preliminary data.</text>
</comment>
<feature type="region of interest" description="Disordered" evidence="1">
    <location>
        <begin position="317"/>
        <end position="354"/>
    </location>
</feature>
<evidence type="ECO:0000313" key="4">
    <source>
        <dbReference type="Proteomes" id="UP000298030"/>
    </source>
</evidence>